<dbReference type="InterPro" id="IPR031709">
    <property type="entry name" value="PutAbiC"/>
</dbReference>
<sequence>MPKSKEKRQKNKEHENKKKDYWPLVELFSIFFALGLILYIWAIYPDELQKIDKQNTPITVPFNQKHSDDLPYDEKKSYAQKIGEKYGTYGDTYGSLNTLFSGWAFALLLISLFMQRKELQEQRKELAAQRDEITKSNEIAESQRNITKQQSELLAQQSYYSLLFKLLDEKNNKINLFYFKDSFNKQVHEKYECFKFFSNYILHNMNNFNTPDSTSMTPLEYKEDLKDFILLSYLLPHSQSENLFEGNLYFEHLINILIFIEQKSHPNDIDSDIAFLKSYISHDELVCLAVLGLKDKRFYKYIEKYGLLEHFNTSLFKHQFLLFQILYEPNAFMPFTSPKAA</sequence>
<dbReference type="OrthoDB" id="346283at2"/>
<dbReference type="AlphaFoldDB" id="N8QWK6"/>
<dbReference type="Pfam" id="PF16872">
    <property type="entry name" value="putAbiC"/>
    <property type="match status" value="1"/>
</dbReference>
<name>N8QWK6_9GAMM</name>
<keyword evidence="2" id="KW-0472">Membrane</keyword>
<keyword evidence="2" id="KW-0812">Transmembrane</keyword>
<reference evidence="4" key="1">
    <citation type="submission" date="2013-02" db="EMBL/GenBank/DDBJ databases">
        <title>The Genome Sequence of Acinetobacter sp. NIPH 973.</title>
        <authorList>
            <consortium name="The Broad Institute Genome Sequencing Platform"/>
            <consortium name="The Broad Institute Genome Sequencing Center for Infectious Disease"/>
            <person name="Cerqueira G."/>
            <person name="Feldgarden M."/>
            <person name="Courvalin P."/>
            <person name="Perichon B."/>
            <person name="Grillot-Courvalin C."/>
            <person name="Clermont D."/>
            <person name="Rocha E."/>
            <person name="Yoon E.-J."/>
            <person name="Nemec A."/>
            <person name="Walker B."/>
            <person name="Young S.K."/>
            <person name="Zeng Q."/>
            <person name="Gargeya S."/>
            <person name="Fitzgerald M."/>
            <person name="Haas B."/>
            <person name="Abouelleil A."/>
            <person name="Alvarado L."/>
            <person name="Arachchi H.M."/>
            <person name="Berlin A.M."/>
            <person name="Chapman S.B."/>
            <person name="Dewar J."/>
            <person name="Goldberg J."/>
            <person name="Griggs A."/>
            <person name="Gujja S."/>
            <person name="Hansen M."/>
            <person name="Howarth C."/>
            <person name="Imamovic A."/>
            <person name="Larimer J."/>
            <person name="McCowan C."/>
            <person name="Murphy C."/>
            <person name="Neiman D."/>
            <person name="Pearson M."/>
            <person name="Priest M."/>
            <person name="Roberts A."/>
            <person name="Saif S."/>
            <person name="Shea T."/>
            <person name="Sisk P."/>
            <person name="Sykes S."/>
            <person name="Wortman J."/>
            <person name="Nusbaum C."/>
            <person name="Birren B."/>
        </authorList>
    </citation>
    <scope>NUCLEOTIDE SEQUENCE [LARGE SCALE GENOMIC DNA]</scope>
    <source>
        <strain evidence="4">NIPH 973</strain>
    </source>
</reference>
<evidence type="ECO:0000256" key="2">
    <source>
        <dbReference type="SAM" id="Phobius"/>
    </source>
</evidence>
<gene>
    <name evidence="3" type="ORF">F985_03889</name>
</gene>
<dbReference type="Proteomes" id="UP000013065">
    <property type="component" value="Unassembled WGS sequence"/>
</dbReference>
<feature type="transmembrane region" description="Helical" evidence="2">
    <location>
        <begin position="21"/>
        <end position="44"/>
    </location>
</feature>
<dbReference type="PATRIC" id="fig|520709.3.peg.3821"/>
<comment type="caution">
    <text evidence="3">The sequence shown here is derived from an EMBL/GenBank/DDBJ whole genome shotgun (WGS) entry which is preliminary data.</text>
</comment>
<dbReference type="RefSeq" id="WP_004703682.1">
    <property type="nucleotide sequence ID" value="NZ_KB851200.1"/>
</dbReference>
<feature type="coiled-coil region" evidence="1">
    <location>
        <begin position="109"/>
        <end position="143"/>
    </location>
</feature>
<feature type="transmembrane region" description="Helical" evidence="2">
    <location>
        <begin position="93"/>
        <end position="114"/>
    </location>
</feature>
<accession>N8QWK6</accession>
<reference evidence="3 4" key="2">
    <citation type="journal article" date="2015" name="Int. J. Syst. Evol. Microbiol.">
        <title>Acinetobacter seifertii sp. nov., a member of the Acinetobacter calcoaceticus-Acinetobacter baumannii complex isolated from human clinical specimens.</title>
        <authorList>
            <person name="Nemec A."/>
            <person name="Krizova L."/>
            <person name="Maixnerova M."/>
            <person name="Sedo O."/>
            <person name="Brisse S."/>
            <person name="Higgins P.G."/>
        </authorList>
    </citation>
    <scope>NUCLEOTIDE SEQUENCE [LARGE SCALE GENOMIC DNA]</scope>
    <source>
        <strain evidence="3 4">NIPH 973</strain>
    </source>
</reference>
<dbReference type="EMBL" id="APOO01000022">
    <property type="protein sequence ID" value="ENU42990.1"/>
    <property type="molecule type" value="Genomic_DNA"/>
</dbReference>
<evidence type="ECO:0000313" key="3">
    <source>
        <dbReference type="EMBL" id="ENU42990.1"/>
    </source>
</evidence>
<proteinExistence type="predicted"/>
<keyword evidence="2" id="KW-1133">Transmembrane helix</keyword>
<keyword evidence="1" id="KW-0175">Coiled coil</keyword>
<dbReference type="HOGENOM" id="CLU_812883_0_0_6"/>
<protein>
    <submittedName>
        <fullName evidence="3">Uncharacterized protein</fullName>
    </submittedName>
</protein>
<evidence type="ECO:0000256" key="1">
    <source>
        <dbReference type="SAM" id="Coils"/>
    </source>
</evidence>
<evidence type="ECO:0000313" key="4">
    <source>
        <dbReference type="Proteomes" id="UP000013065"/>
    </source>
</evidence>
<organism evidence="3 4">
    <name type="scientific">Acinetobacter seifertii</name>
    <dbReference type="NCBI Taxonomy" id="1530123"/>
    <lineage>
        <taxon>Bacteria</taxon>
        <taxon>Pseudomonadati</taxon>
        <taxon>Pseudomonadota</taxon>
        <taxon>Gammaproteobacteria</taxon>
        <taxon>Moraxellales</taxon>
        <taxon>Moraxellaceae</taxon>
        <taxon>Acinetobacter</taxon>
        <taxon>Acinetobacter calcoaceticus/baumannii complex</taxon>
    </lineage>
</organism>